<feature type="region of interest" description="Disordered" evidence="3">
    <location>
        <begin position="262"/>
        <end position="317"/>
    </location>
</feature>
<keyword evidence="2" id="KW-0040">ANK repeat</keyword>
<organism evidence="5 6">
    <name type="scientific">Nesidiocoris tenuis</name>
    <dbReference type="NCBI Taxonomy" id="355587"/>
    <lineage>
        <taxon>Eukaryota</taxon>
        <taxon>Metazoa</taxon>
        <taxon>Ecdysozoa</taxon>
        <taxon>Arthropoda</taxon>
        <taxon>Hexapoda</taxon>
        <taxon>Insecta</taxon>
        <taxon>Pterygota</taxon>
        <taxon>Neoptera</taxon>
        <taxon>Paraneoptera</taxon>
        <taxon>Hemiptera</taxon>
        <taxon>Heteroptera</taxon>
        <taxon>Panheteroptera</taxon>
        <taxon>Cimicomorpha</taxon>
        <taxon>Miridae</taxon>
        <taxon>Dicyphina</taxon>
        <taxon>Nesidiocoris</taxon>
    </lineage>
</organism>
<sequence>MAEPTSFTQDAIRDFMIFRGGKVTNHELVKHFKKFLTNPGTQEEARVLFKEYVNNLATITRDPDGGKQLVLKRRYRTPSVDQSLNISGLPTTPLSPTSEGPPLNLRYQPVYQSSFELDIGSPHRSPYRRLSSESLSPSYSLRSPVTPPISPYPQSPVYPQVSLGYQQIVTPLGFPGPSAHHPPPFVEPPIGIPTSPVHAVGRSSPGSRMMPVVPKALGGQSPSLPSIPSAMENPPRLSKSPHGVPQSASFSNIAAHIAQQPFRSTPSSPMVQPSNFRPDFPRRLSTNDSVFVDSTTSPKEHDPPPVPPRRRSSDKSLTKMDLKELEDCKLKEAFGSQPSSLNSADSPMEQKPDDNKENVIENSKISVKERMQKFDRMASESALLNKNTLPSSTSSSSLSVNLHKKRLEKLERDEEDSGSVTLIDGKTREWLVKCAQGDYQAIVKLAAENPKLVKFKQRPGGLNVLIRSGRQASAAQLRQRAAAHPNGDYTFMGLGPLGQDRKDFETLSGLADKMM</sequence>
<protein>
    <submittedName>
        <fullName evidence="5">Ankyrin repeat</fullName>
    </submittedName>
</protein>
<feature type="compositionally biased region" description="Low complexity" evidence="3">
    <location>
        <begin position="128"/>
        <end position="144"/>
    </location>
</feature>
<feature type="compositionally biased region" description="Polar residues" evidence="3">
    <location>
        <begin position="284"/>
        <end position="297"/>
    </location>
</feature>
<accession>A0ABN7B1N1</accession>
<feature type="domain" description="SOWAHA-C winged helix-turn-helix" evidence="4">
    <location>
        <begin position="7"/>
        <end position="80"/>
    </location>
</feature>
<gene>
    <name evidence="5" type="ORF">NTJ_10963</name>
</gene>
<evidence type="ECO:0000256" key="1">
    <source>
        <dbReference type="ARBA" id="ARBA00022737"/>
    </source>
</evidence>
<feature type="compositionally biased region" description="Basic and acidic residues" evidence="3">
    <location>
        <begin position="348"/>
        <end position="359"/>
    </location>
</feature>
<name>A0ABN7B1N1_9HEMI</name>
<feature type="region of interest" description="Disordered" evidence="3">
    <location>
        <begin position="200"/>
        <end position="247"/>
    </location>
</feature>
<dbReference type="Pfam" id="PF25877">
    <property type="entry name" value="WHD_SOWAH"/>
    <property type="match status" value="1"/>
</dbReference>
<dbReference type="PANTHER" id="PTHR14491:SF7">
    <property type="entry name" value="SOSONDOWAH, ISOFORM G"/>
    <property type="match status" value="1"/>
</dbReference>
<feature type="compositionally biased region" description="Polar residues" evidence="3">
    <location>
        <begin position="82"/>
        <end position="98"/>
    </location>
</feature>
<proteinExistence type="predicted"/>
<feature type="compositionally biased region" description="Polar residues" evidence="3">
    <location>
        <begin position="336"/>
        <end position="345"/>
    </location>
</feature>
<reference evidence="5 6" key="1">
    <citation type="submission" date="2023-09" db="EMBL/GenBank/DDBJ databases">
        <title>Nesidiocoris tenuis whole genome shotgun sequence.</title>
        <authorList>
            <person name="Shibata T."/>
            <person name="Shimoda M."/>
            <person name="Kobayashi T."/>
            <person name="Uehara T."/>
        </authorList>
    </citation>
    <scope>NUCLEOTIDE SEQUENCE [LARGE SCALE GENOMIC DNA]</scope>
    <source>
        <strain evidence="5 6">Japan</strain>
    </source>
</reference>
<dbReference type="PANTHER" id="PTHR14491">
    <property type="entry name" value="SOSONDOWAH, ISOFORM G"/>
    <property type="match status" value="1"/>
</dbReference>
<feature type="compositionally biased region" description="Polar residues" evidence="3">
    <location>
        <begin position="262"/>
        <end position="275"/>
    </location>
</feature>
<feature type="region of interest" description="Disordered" evidence="3">
    <location>
        <begin position="82"/>
        <end position="102"/>
    </location>
</feature>
<evidence type="ECO:0000313" key="5">
    <source>
        <dbReference type="EMBL" id="BES98148.1"/>
    </source>
</evidence>
<dbReference type="EMBL" id="AP028917">
    <property type="protein sequence ID" value="BES98148.1"/>
    <property type="molecule type" value="Genomic_DNA"/>
</dbReference>
<evidence type="ECO:0000313" key="6">
    <source>
        <dbReference type="Proteomes" id="UP001307889"/>
    </source>
</evidence>
<keyword evidence="6" id="KW-1185">Reference proteome</keyword>
<feature type="region of interest" description="Disordered" evidence="3">
    <location>
        <begin position="332"/>
        <end position="365"/>
    </location>
</feature>
<evidence type="ECO:0000256" key="3">
    <source>
        <dbReference type="SAM" id="MobiDB-lite"/>
    </source>
</evidence>
<dbReference type="Proteomes" id="UP001307889">
    <property type="component" value="Chromosome 9"/>
</dbReference>
<evidence type="ECO:0000256" key="2">
    <source>
        <dbReference type="ARBA" id="ARBA00023043"/>
    </source>
</evidence>
<evidence type="ECO:0000259" key="4">
    <source>
        <dbReference type="Pfam" id="PF25877"/>
    </source>
</evidence>
<feature type="region of interest" description="Disordered" evidence="3">
    <location>
        <begin position="125"/>
        <end position="147"/>
    </location>
</feature>
<dbReference type="InterPro" id="IPR058889">
    <property type="entry name" value="WHD_SOWAHA-C"/>
</dbReference>
<keyword evidence="1" id="KW-0677">Repeat</keyword>